<name>A0A8S2WE51_9BILA</name>
<feature type="non-terminal residue" evidence="1">
    <location>
        <position position="276"/>
    </location>
</feature>
<proteinExistence type="predicted"/>
<dbReference type="EMBL" id="CAJOBA010082160">
    <property type="protein sequence ID" value="CAF4446828.1"/>
    <property type="molecule type" value="Genomic_DNA"/>
</dbReference>
<feature type="non-terminal residue" evidence="1">
    <location>
        <position position="1"/>
    </location>
</feature>
<dbReference type="Proteomes" id="UP000682733">
    <property type="component" value="Unassembled WGS sequence"/>
</dbReference>
<accession>A0A8S2WE51</accession>
<evidence type="ECO:0000313" key="1">
    <source>
        <dbReference type="EMBL" id="CAF4446828.1"/>
    </source>
</evidence>
<evidence type="ECO:0000313" key="2">
    <source>
        <dbReference type="Proteomes" id="UP000682733"/>
    </source>
</evidence>
<reference evidence="1" key="1">
    <citation type="submission" date="2021-02" db="EMBL/GenBank/DDBJ databases">
        <authorList>
            <person name="Nowell W R."/>
        </authorList>
    </citation>
    <scope>NUCLEOTIDE SEQUENCE</scope>
</reference>
<organism evidence="1 2">
    <name type="scientific">Didymodactylos carnosus</name>
    <dbReference type="NCBI Taxonomy" id="1234261"/>
    <lineage>
        <taxon>Eukaryota</taxon>
        <taxon>Metazoa</taxon>
        <taxon>Spiralia</taxon>
        <taxon>Gnathifera</taxon>
        <taxon>Rotifera</taxon>
        <taxon>Eurotatoria</taxon>
        <taxon>Bdelloidea</taxon>
        <taxon>Philodinida</taxon>
        <taxon>Philodinidae</taxon>
        <taxon>Didymodactylos</taxon>
    </lineage>
</organism>
<comment type="caution">
    <text evidence="1">The sequence shown here is derived from an EMBL/GenBank/DDBJ whole genome shotgun (WGS) entry which is preliminary data.</text>
</comment>
<protein>
    <submittedName>
        <fullName evidence="1">Uncharacterized protein</fullName>
    </submittedName>
</protein>
<dbReference type="AlphaFoldDB" id="A0A8S2WE51"/>
<sequence length="276" mass="30138">GISGTVLYPSSDDLLSNNLMSFDSPTTASFPPRLPSSPIFNLNIDSLIPPNSPVETYPKTSAEMLLDNLVVFIDSLSSVVVPSNVIPELQSKPSIPFSSIRNTSQSLPPVADLLAILSTSPIPSACDVPSSTNNVFNIFSPRHILVRKQAEENYLDTANKKRKKYDEHLNNLVEQFKLRDCVGTPIHSVDRTNTDAKLLPCLIIAKEKKGDDVGFRLACQFGEIQNWYTVESLVDLRSSCSSQLKSIHINNLDGITFIEACKLFIRGAVNGATCGG</sequence>
<gene>
    <name evidence="1" type="ORF">TMI583_LOCUS45637</name>
</gene>